<dbReference type="Pfam" id="PF08309">
    <property type="entry name" value="LVIVD"/>
    <property type="match status" value="3"/>
</dbReference>
<evidence type="ECO:0000256" key="1">
    <source>
        <dbReference type="SAM" id="SignalP"/>
    </source>
</evidence>
<dbReference type="Proteomes" id="UP000521199">
    <property type="component" value="Unassembled WGS sequence"/>
</dbReference>
<dbReference type="InterPro" id="IPR013211">
    <property type="entry name" value="LVIVD"/>
</dbReference>
<dbReference type="SUPFAM" id="SSF50998">
    <property type="entry name" value="Quinoprotein alcohol dehydrogenase-like"/>
    <property type="match status" value="1"/>
</dbReference>
<sequence length="652" mass="67748">MSRLRALPLALAAVLATPVFAATDLQLERALGGRPTDPLPAGDYVYQPSGSILTTIDASDPAAPVVTSRTDTTPLRGAITNIVSLDNGYLYAAFSGPSSETDGVAVFSLADPARPELVAQIAYDAEFRETGAVVAGNGELFVFDGGAGIFRADLSDPAAPVFTRVLDTFAGFTRGRIDGNRLYGIGRNFFGDYSVNVYDITDPAAPIALGSGSVPGASYVAAALAPPYVVGVGLGVGVFDFSAPTVPAPRGTYDDGVSVYYGGTATATHAFGLGNARLDVFDITDPDTVVPGGQFPIDTYLAEGTAFDGSDLLVATRVDRLLRIDAADPDALAQRSTSILAGGSVPYDIGFNAGHAYILGNDFGIQVADAATLEPQALVEPDIEQVPMSRAYEELLVDGDRTYLASWGSGVVILDSSDPAAPVQIGFVEAFAATSMAVRGDVLFLGTSTNGGLLAAIDVSDAGAPIVRDVEITSKAMRVRTAGNLVLVADHVFDENPAGLRLFDGTDPANLQLLSIYNTDCEYASDVVVSDDLTTAYVACSEGLHILDITDPAAPARIGRLQVADPGAPFNALAVDGESAWYGTDSGIVEIDIADAANPVERQRLPLPAAPRSLRLGPDATLYAATGYSGLFVFGEEPVEPLPPEIFADGFE</sequence>
<gene>
    <name evidence="2" type="ORF">HNQ52_001310</name>
</gene>
<feature type="signal peptide" evidence="1">
    <location>
        <begin position="1"/>
        <end position="21"/>
    </location>
</feature>
<keyword evidence="3" id="KW-1185">Reference proteome</keyword>
<proteinExistence type="predicted"/>
<name>A0A7W8D6U5_9GAMM</name>
<dbReference type="EMBL" id="JACHHP010000002">
    <property type="protein sequence ID" value="MBB5207781.1"/>
    <property type="molecule type" value="Genomic_DNA"/>
</dbReference>
<evidence type="ECO:0000313" key="2">
    <source>
        <dbReference type="EMBL" id="MBB5207781.1"/>
    </source>
</evidence>
<feature type="chain" id="PRO_5030948909" description="LVIVD repeat-containing protein" evidence="1">
    <location>
        <begin position="22"/>
        <end position="652"/>
    </location>
</feature>
<reference evidence="2 3" key="1">
    <citation type="submission" date="2020-08" db="EMBL/GenBank/DDBJ databases">
        <title>Genomic Encyclopedia of Type Strains, Phase IV (KMG-IV): sequencing the most valuable type-strain genomes for metagenomic binning, comparative biology and taxonomic classification.</title>
        <authorList>
            <person name="Goeker M."/>
        </authorList>
    </citation>
    <scope>NUCLEOTIDE SEQUENCE [LARGE SCALE GENOMIC DNA]</scope>
    <source>
        <strain evidence="2 3">DSM 24163</strain>
    </source>
</reference>
<protein>
    <recommendedName>
        <fullName evidence="4">LVIVD repeat-containing protein</fullName>
    </recommendedName>
</protein>
<organism evidence="2 3">
    <name type="scientific">Chiayiivirga flava</name>
    <dbReference type="NCBI Taxonomy" id="659595"/>
    <lineage>
        <taxon>Bacteria</taxon>
        <taxon>Pseudomonadati</taxon>
        <taxon>Pseudomonadota</taxon>
        <taxon>Gammaproteobacteria</taxon>
        <taxon>Lysobacterales</taxon>
        <taxon>Lysobacteraceae</taxon>
        <taxon>Chiayiivirga</taxon>
    </lineage>
</organism>
<evidence type="ECO:0008006" key="4">
    <source>
        <dbReference type="Google" id="ProtNLM"/>
    </source>
</evidence>
<keyword evidence="1" id="KW-0732">Signal</keyword>
<dbReference type="SUPFAM" id="SSF75011">
    <property type="entry name" value="3-carboxy-cis,cis-mucoante lactonizing enzyme"/>
    <property type="match status" value="1"/>
</dbReference>
<dbReference type="InterPro" id="IPR011047">
    <property type="entry name" value="Quinoprotein_ADH-like_sf"/>
</dbReference>
<dbReference type="RefSeq" id="WP_183960311.1">
    <property type="nucleotide sequence ID" value="NZ_JACHHP010000002.1"/>
</dbReference>
<evidence type="ECO:0000313" key="3">
    <source>
        <dbReference type="Proteomes" id="UP000521199"/>
    </source>
</evidence>
<accession>A0A7W8D6U5</accession>
<comment type="caution">
    <text evidence="2">The sequence shown here is derived from an EMBL/GenBank/DDBJ whole genome shotgun (WGS) entry which is preliminary data.</text>
</comment>
<dbReference type="AlphaFoldDB" id="A0A7W8D6U5"/>